<evidence type="ECO:0000313" key="10">
    <source>
        <dbReference type="EMBL" id="PMD38737.1"/>
    </source>
</evidence>
<evidence type="ECO:0000259" key="9">
    <source>
        <dbReference type="Pfam" id="PF21639"/>
    </source>
</evidence>
<dbReference type="Proteomes" id="UP000235786">
    <property type="component" value="Unassembled WGS sequence"/>
</dbReference>
<dbReference type="InterPro" id="IPR047088">
    <property type="entry name" value="ORC5_C"/>
</dbReference>
<organism evidence="10 11">
    <name type="scientific">Hyaloscypha variabilis (strain UAMH 11265 / GT02V1 / F)</name>
    <name type="common">Meliniomyces variabilis</name>
    <dbReference type="NCBI Taxonomy" id="1149755"/>
    <lineage>
        <taxon>Eukaryota</taxon>
        <taxon>Fungi</taxon>
        <taxon>Dikarya</taxon>
        <taxon>Ascomycota</taxon>
        <taxon>Pezizomycotina</taxon>
        <taxon>Leotiomycetes</taxon>
        <taxon>Helotiales</taxon>
        <taxon>Hyaloscyphaceae</taxon>
        <taxon>Hyaloscypha</taxon>
        <taxon>Hyaloscypha variabilis</taxon>
    </lineage>
</organism>
<keyword evidence="3" id="KW-0235">DNA replication</keyword>
<evidence type="ECO:0000259" key="8">
    <source>
        <dbReference type="Pfam" id="PF14630"/>
    </source>
</evidence>
<evidence type="ECO:0000256" key="3">
    <source>
        <dbReference type="ARBA" id="ARBA00022705"/>
    </source>
</evidence>
<feature type="domain" description="ORC5 lid" evidence="9">
    <location>
        <begin position="236"/>
        <end position="295"/>
    </location>
</feature>
<dbReference type="PANTHER" id="PTHR12705:SF0">
    <property type="entry name" value="ORIGIN RECOGNITION COMPLEX SUBUNIT 5"/>
    <property type="match status" value="1"/>
</dbReference>
<accession>A0A2J6RJS4</accession>
<dbReference type="EMBL" id="KZ613947">
    <property type="protein sequence ID" value="PMD38737.1"/>
    <property type="molecule type" value="Genomic_DNA"/>
</dbReference>
<dbReference type="OrthoDB" id="365981at2759"/>
<dbReference type="Pfam" id="PF21639">
    <property type="entry name" value="ORC5_lid"/>
    <property type="match status" value="1"/>
</dbReference>
<sequence>MAALFALPNELRISSLYARFPCREQQIRSLATLLSVRAAPCRNIILHGLEATGKTSITKALLESLSTEPEAANGTANEDSIHESLRFAIIKSAECITGRHLLEQTVGVVAKAVEWKGAIGRCENLSQLVVELSRLLSSWTTSGEGQHRFVLVFDGIDHQRDAPPTLLQALARLGEIIPSLTTLFLVTSPRPQFLHFPGVPHILFPSYTKSELLLILALQLPSPLLPTGEKDTRETYTRFLSAVYDSLSKHSGRDLLSFRHVASQLWPRFIRPILSGELSPTPFSRLLLANRSLFQDDSVLVSSIISTPPPTSLSQAGTTKTKQHTLANLLPHTSRLLLIASYLASYNPPRLDTVLFMKTSLQKRRKKGGGTALTRTTKASASKSRKISRKLLGPQAFVLERMLAIFHAIKEESRGARGRGSVNGSADMQTAIATLCSLRLLLRVGNADVLDGGARYRVAVGWEVIRNIGRSVGVEVEKWIGD</sequence>
<dbReference type="PANTHER" id="PTHR12705">
    <property type="entry name" value="ORIGIN RECOGNITION COMPLEX SUBUNIT 5"/>
    <property type="match status" value="1"/>
</dbReference>
<dbReference type="InterPro" id="IPR041664">
    <property type="entry name" value="AAA_16"/>
</dbReference>
<evidence type="ECO:0000256" key="1">
    <source>
        <dbReference type="ARBA" id="ARBA00004123"/>
    </source>
</evidence>
<evidence type="ECO:0000256" key="5">
    <source>
        <dbReference type="ARBA" id="ARBA00022840"/>
    </source>
</evidence>
<dbReference type="InterPro" id="IPR048866">
    <property type="entry name" value="ORC5_lid"/>
</dbReference>
<evidence type="ECO:0000259" key="7">
    <source>
        <dbReference type="Pfam" id="PF13191"/>
    </source>
</evidence>
<dbReference type="GO" id="GO:0006270">
    <property type="term" value="P:DNA replication initiation"/>
    <property type="evidence" value="ECO:0007669"/>
    <property type="project" value="TreeGrafter"/>
</dbReference>
<feature type="domain" description="Orc1-like AAA ATPase" evidence="7">
    <location>
        <begin position="19"/>
        <end position="176"/>
    </location>
</feature>
<keyword evidence="4" id="KW-0547">Nucleotide-binding</keyword>
<dbReference type="STRING" id="1149755.A0A2J6RJS4"/>
<dbReference type="Gene3D" id="3.40.50.300">
    <property type="entry name" value="P-loop containing nucleotide triphosphate hydrolases"/>
    <property type="match status" value="1"/>
</dbReference>
<keyword evidence="11" id="KW-1185">Reference proteome</keyword>
<dbReference type="Pfam" id="PF14630">
    <property type="entry name" value="ORC5_C"/>
    <property type="match status" value="1"/>
</dbReference>
<evidence type="ECO:0000313" key="11">
    <source>
        <dbReference type="Proteomes" id="UP000235786"/>
    </source>
</evidence>
<gene>
    <name evidence="10" type="ORF">L207DRAFT_513228</name>
</gene>
<comment type="subcellular location">
    <subcellularLocation>
        <location evidence="1">Nucleus</location>
    </subcellularLocation>
</comment>
<dbReference type="Pfam" id="PF13191">
    <property type="entry name" value="AAA_16"/>
    <property type="match status" value="1"/>
</dbReference>
<feature type="domain" description="Origin recognition complex subunit 5 C-terminal" evidence="8">
    <location>
        <begin position="330"/>
        <end position="480"/>
    </location>
</feature>
<dbReference type="SUPFAM" id="SSF52540">
    <property type="entry name" value="P-loop containing nucleoside triphosphate hydrolases"/>
    <property type="match status" value="1"/>
</dbReference>
<evidence type="ECO:0000256" key="6">
    <source>
        <dbReference type="ARBA" id="ARBA00023242"/>
    </source>
</evidence>
<keyword evidence="5" id="KW-0067">ATP-binding</keyword>
<dbReference type="InterPro" id="IPR027417">
    <property type="entry name" value="P-loop_NTPase"/>
</dbReference>
<comment type="similarity">
    <text evidence="2">Belongs to the ORC5 family.</text>
</comment>
<protein>
    <submittedName>
        <fullName evidence="10">Uncharacterized protein</fullName>
    </submittedName>
</protein>
<proteinExistence type="inferred from homology"/>
<name>A0A2J6RJS4_HYAVF</name>
<reference evidence="10 11" key="1">
    <citation type="submission" date="2016-04" db="EMBL/GenBank/DDBJ databases">
        <title>A degradative enzymes factory behind the ericoid mycorrhizal symbiosis.</title>
        <authorList>
            <consortium name="DOE Joint Genome Institute"/>
            <person name="Martino E."/>
            <person name="Morin E."/>
            <person name="Grelet G."/>
            <person name="Kuo A."/>
            <person name="Kohler A."/>
            <person name="Daghino S."/>
            <person name="Barry K."/>
            <person name="Choi C."/>
            <person name="Cichocki N."/>
            <person name="Clum A."/>
            <person name="Copeland A."/>
            <person name="Hainaut M."/>
            <person name="Haridas S."/>
            <person name="Labutti K."/>
            <person name="Lindquist E."/>
            <person name="Lipzen A."/>
            <person name="Khouja H.-R."/>
            <person name="Murat C."/>
            <person name="Ohm R."/>
            <person name="Olson A."/>
            <person name="Spatafora J."/>
            <person name="Veneault-Fourrey C."/>
            <person name="Henrissat B."/>
            <person name="Grigoriev I."/>
            <person name="Martin F."/>
            <person name="Perotto S."/>
        </authorList>
    </citation>
    <scope>NUCLEOTIDE SEQUENCE [LARGE SCALE GENOMIC DNA]</scope>
    <source>
        <strain evidence="10 11">F</strain>
    </source>
</reference>
<dbReference type="InterPro" id="IPR020796">
    <property type="entry name" value="ORC5"/>
</dbReference>
<evidence type="ECO:0000256" key="4">
    <source>
        <dbReference type="ARBA" id="ARBA00022741"/>
    </source>
</evidence>
<keyword evidence="6" id="KW-0539">Nucleus</keyword>
<dbReference type="GO" id="GO:0003688">
    <property type="term" value="F:DNA replication origin binding"/>
    <property type="evidence" value="ECO:0007669"/>
    <property type="project" value="TreeGrafter"/>
</dbReference>
<evidence type="ECO:0000256" key="2">
    <source>
        <dbReference type="ARBA" id="ARBA00006269"/>
    </source>
</evidence>
<dbReference type="GO" id="GO:0005664">
    <property type="term" value="C:nuclear origin of replication recognition complex"/>
    <property type="evidence" value="ECO:0007669"/>
    <property type="project" value="TreeGrafter"/>
</dbReference>
<dbReference type="AlphaFoldDB" id="A0A2J6RJS4"/>